<dbReference type="Proteomes" id="UP000011185">
    <property type="component" value="Unassembled WGS sequence"/>
</dbReference>
<gene>
    <name evidence="2" type="ORF">THOM_1511</name>
</gene>
<keyword evidence="3" id="KW-1185">Reference proteome</keyword>
<organism evidence="2 3">
    <name type="scientific">Trachipleistophora hominis</name>
    <name type="common">Microsporidian parasite</name>
    <dbReference type="NCBI Taxonomy" id="72359"/>
    <lineage>
        <taxon>Eukaryota</taxon>
        <taxon>Fungi</taxon>
        <taxon>Fungi incertae sedis</taxon>
        <taxon>Microsporidia</taxon>
        <taxon>Pleistophoridae</taxon>
        <taxon>Trachipleistophora</taxon>
    </lineage>
</organism>
<sequence>MRTFVNIILLCFAMLPAYGSATDKCVTKGLIKRENRRNILTIRPSFDGRKDDLYTYINNIYSCLDHLEISIYNTIKLSNEVLNKDRKYRTEPASMASSGLLNDELCMTFHKFKEDHENLWQQSWSESITKIDKCEMIFDLYEIRCIIRRVFVLCNMMVKALMAHSDSEESAPTLRKLLMEQLSELSSNIYELTHDQSFIDKDCIVMVDLQLYNNWEKLCYRWSLMWEKEGENNISRQLSQMYTYCQTMIESNITVSSQTKESMCGMIETKTFGGLWSDDFFGVYAWVQFQ</sequence>
<feature type="signal peptide" evidence="1">
    <location>
        <begin position="1"/>
        <end position="21"/>
    </location>
</feature>
<evidence type="ECO:0000313" key="2">
    <source>
        <dbReference type="EMBL" id="ELQ75533.1"/>
    </source>
</evidence>
<dbReference type="EMBL" id="JH993949">
    <property type="protein sequence ID" value="ELQ75533.1"/>
    <property type="molecule type" value="Genomic_DNA"/>
</dbReference>
<reference evidence="2 3" key="1">
    <citation type="journal article" date="2012" name="PLoS Pathog.">
        <title>The genome of the obligate intracellular parasite Trachipleistophora hominis: new insights into microsporidian genome dynamics and reductive evolution.</title>
        <authorList>
            <person name="Heinz E."/>
            <person name="Williams T.A."/>
            <person name="Nakjang S."/>
            <person name="Noel C.J."/>
            <person name="Swan D.C."/>
            <person name="Goldberg A.V."/>
            <person name="Harris S.R."/>
            <person name="Weinmaier T."/>
            <person name="Markert S."/>
            <person name="Becher D."/>
            <person name="Bernhardt J."/>
            <person name="Dagan T."/>
            <person name="Hacker C."/>
            <person name="Lucocq J.M."/>
            <person name="Schweder T."/>
            <person name="Rattei T."/>
            <person name="Hall N."/>
            <person name="Hirt R.P."/>
            <person name="Embley T.M."/>
        </authorList>
    </citation>
    <scope>NUCLEOTIDE SEQUENCE [LARGE SCALE GENOMIC DNA]</scope>
</reference>
<accession>L7JVM3</accession>
<dbReference type="InParanoid" id="L7JVM3"/>
<protein>
    <submittedName>
        <fullName evidence="2">Uncharacterized protein</fullName>
    </submittedName>
</protein>
<evidence type="ECO:0000313" key="3">
    <source>
        <dbReference type="Proteomes" id="UP000011185"/>
    </source>
</evidence>
<dbReference type="HOGENOM" id="CLU_1147872_0_0_1"/>
<keyword evidence="1" id="KW-0732">Signal</keyword>
<name>L7JVM3_TRAHO</name>
<dbReference type="AlphaFoldDB" id="L7JVM3"/>
<evidence type="ECO:0000256" key="1">
    <source>
        <dbReference type="SAM" id="SignalP"/>
    </source>
</evidence>
<feature type="chain" id="PRO_5003978845" evidence="1">
    <location>
        <begin position="22"/>
        <end position="290"/>
    </location>
</feature>
<proteinExistence type="predicted"/>
<dbReference type="VEuPathDB" id="MicrosporidiaDB:THOM_1511"/>